<evidence type="ECO:0000313" key="1">
    <source>
        <dbReference type="EMBL" id="QNO50686.1"/>
    </source>
</evidence>
<dbReference type="EMBL" id="MT631448">
    <property type="protein sequence ID" value="QNO50686.1"/>
    <property type="molecule type" value="Genomic_DNA"/>
</dbReference>
<protein>
    <submittedName>
        <fullName evidence="1">Uncharacterized protein</fullName>
    </submittedName>
</protein>
<dbReference type="Pfam" id="PF13412">
    <property type="entry name" value="HTH_24"/>
    <property type="match status" value="1"/>
</dbReference>
<dbReference type="InterPro" id="IPR036390">
    <property type="entry name" value="WH_DNA-bd_sf"/>
</dbReference>
<organism evidence="1">
    <name type="scientific">Candidatus Methanogaster sp. ANME-2c ERB4</name>
    <dbReference type="NCBI Taxonomy" id="2759911"/>
    <lineage>
        <taxon>Archaea</taxon>
        <taxon>Methanobacteriati</taxon>
        <taxon>Methanobacteriota</taxon>
        <taxon>Stenosarchaea group</taxon>
        <taxon>Methanomicrobia</taxon>
        <taxon>Methanosarcinales</taxon>
        <taxon>ANME-2 cluster</taxon>
        <taxon>Candidatus Methanogasteraceae</taxon>
        <taxon>Candidatus Methanogaster</taxon>
    </lineage>
</organism>
<reference evidence="1" key="1">
    <citation type="submission" date="2020-06" db="EMBL/GenBank/DDBJ databases">
        <title>Unique genomic features of the anaerobic methanotrophic archaea.</title>
        <authorList>
            <person name="Chadwick G.L."/>
            <person name="Skennerton C.T."/>
            <person name="Laso-Perez R."/>
            <person name="Leu A.O."/>
            <person name="Speth D.R."/>
            <person name="Yu H."/>
            <person name="Morgan-Lang C."/>
            <person name="Hatzenpichler R."/>
            <person name="Goudeau D."/>
            <person name="Malmstrom R."/>
            <person name="Brazelton W.J."/>
            <person name="Woyke T."/>
            <person name="Hallam S.J."/>
            <person name="Tyson G.W."/>
            <person name="Wegener G."/>
            <person name="Boetius A."/>
            <person name="Orphan V."/>
        </authorList>
    </citation>
    <scope>NUCLEOTIDE SEQUENCE</scope>
</reference>
<sequence>MEKTPKTAQMAKFIRGDTSNYEKVAEILQQKNTSATINEIVETVSLSRSTVSGCLKMLRNEGLVVLTNEKRGRQSLYRWIGGIPALETELLEATNKHVSASLLAETYDALITDAFALFSILLENNNWEVITNLKEGLTDTEIHQRVGTDIPLDSIRRILVTCDAHNLIKINRIREPAGTDFVRLFEPLFRVDFVNKDKLNDLIMLRGLASAMRFEMDGEPKNGYIHPYATLLNLTRNLYSSLQDTVLLTTDKNEQELFAKIIANVYDFAPDLDRVYRSENWRQKLKYSKNIIIDESSDHLLLTDDFTKKCKVNMLKQVNGNNE</sequence>
<dbReference type="AlphaFoldDB" id="A0A7G9YRQ2"/>
<dbReference type="CDD" id="cd00090">
    <property type="entry name" value="HTH_ARSR"/>
    <property type="match status" value="1"/>
</dbReference>
<dbReference type="Gene3D" id="1.10.10.10">
    <property type="entry name" value="Winged helix-like DNA-binding domain superfamily/Winged helix DNA-binding domain"/>
    <property type="match status" value="1"/>
</dbReference>
<gene>
    <name evidence="1" type="ORF">HLBKPKBF_00004</name>
</gene>
<dbReference type="SUPFAM" id="SSF46785">
    <property type="entry name" value="Winged helix' DNA-binding domain"/>
    <property type="match status" value="1"/>
</dbReference>
<dbReference type="InterPro" id="IPR036388">
    <property type="entry name" value="WH-like_DNA-bd_sf"/>
</dbReference>
<dbReference type="InterPro" id="IPR011991">
    <property type="entry name" value="ArsR-like_HTH"/>
</dbReference>
<name>A0A7G9YRQ2_9EURY</name>
<accession>A0A7G9YRQ2</accession>
<proteinExistence type="predicted"/>